<protein>
    <submittedName>
        <fullName evidence="5">Helix-turn-helix domain-containing protein</fullName>
    </submittedName>
</protein>
<organism evidence="5 6">
    <name type="scientific">Psychroserpens burtonensis</name>
    <dbReference type="NCBI Taxonomy" id="49278"/>
    <lineage>
        <taxon>Bacteria</taxon>
        <taxon>Pseudomonadati</taxon>
        <taxon>Bacteroidota</taxon>
        <taxon>Flavobacteriia</taxon>
        <taxon>Flavobacteriales</taxon>
        <taxon>Flavobacteriaceae</taxon>
        <taxon>Psychroserpens</taxon>
    </lineage>
</organism>
<evidence type="ECO:0000256" key="3">
    <source>
        <dbReference type="SAM" id="Phobius"/>
    </source>
</evidence>
<feature type="domain" description="OmpR/PhoB-type" evidence="4">
    <location>
        <begin position="191"/>
        <end position="289"/>
    </location>
</feature>
<dbReference type="AlphaFoldDB" id="A0A5C7BJS1"/>
<dbReference type="SUPFAM" id="SSF46894">
    <property type="entry name" value="C-terminal effector domain of the bipartite response regulators"/>
    <property type="match status" value="1"/>
</dbReference>
<name>A0A5C7BJS1_9FLAO</name>
<dbReference type="InterPro" id="IPR036388">
    <property type="entry name" value="WH-like_DNA-bd_sf"/>
</dbReference>
<dbReference type="PROSITE" id="PS51257">
    <property type="entry name" value="PROKAR_LIPOPROTEIN"/>
    <property type="match status" value="1"/>
</dbReference>
<accession>A0A5C7BJS1</accession>
<dbReference type="GO" id="GO:0003677">
    <property type="term" value="F:DNA binding"/>
    <property type="evidence" value="ECO:0007669"/>
    <property type="project" value="UniProtKB-UniRule"/>
</dbReference>
<keyword evidence="3" id="KW-1133">Transmembrane helix</keyword>
<dbReference type="EMBL" id="VOSB01000001">
    <property type="protein sequence ID" value="TXE20382.1"/>
    <property type="molecule type" value="Genomic_DNA"/>
</dbReference>
<dbReference type="InterPro" id="IPR001867">
    <property type="entry name" value="OmpR/PhoB-type_DNA-bd"/>
</dbReference>
<dbReference type="SMART" id="SM00862">
    <property type="entry name" value="Trans_reg_C"/>
    <property type="match status" value="1"/>
</dbReference>
<keyword evidence="3" id="KW-0812">Transmembrane</keyword>
<dbReference type="Pfam" id="PF00486">
    <property type="entry name" value="Trans_reg_C"/>
    <property type="match status" value="1"/>
</dbReference>
<keyword evidence="3" id="KW-0472">Membrane</keyword>
<reference evidence="5 6" key="1">
    <citation type="submission" date="2019-08" db="EMBL/GenBank/DDBJ databases">
        <title>Genome of Psychroserpens burtonensis ACAM 167.</title>
        <authorList>
            <person name="Bowman J.P."/>
        </authorList>
    </citation>
    <scope>NUCLEOTIDE SEQUENCE [LARGE SCALE GENOMIC DNA]</scope>
    <source>
        <strain evidence="5 6">ACAM 167</strain>
    </source>
</reference>
<feature type="DNA-binding region" description="OmpR/PhoB-type" evidence="2">
    <location>
        <begin position="191"/>
        <end position="289"/>
    </location>
</feature>
<dbReference type="PROSITE" id="PS51755">
    <property type="entry name" value="OMPR_PHOB"/>
    <property type="match status" value="1"/>
</dbReference>
<dbReference type="GO" id="GO:0006355">
    <property type="term" value="P:regulation of DNA-templated transcription"/>
    <property type="evidence" value="ECO:0007669"/>
    <property type="project" value="InterPro"/>
</dbReference>
<dbReference type="Proteomes" id="UP000321938">
    <property type="component" value="Unassembled WGS sequence"/>
</dbReference>
<dbReference type="STRING" id="1123037.GCA_000425305_00581"/>
<keyword evidence="1 2" id="KW-0238">DNA-binding</keyword>
<sequence>MKHQHPYTKTIIIVLSFLFMITSCAKKESNHFVGMTKVVLREAGNQLLLRNLDSTSLILPVKEIEPYFYSISFEKPLRFEPSNIVTVIDSSLNLASLSKNYRVEVLQCADREVAYSYEMNVEEERTIIPCAGRFLPEACYTINIQFLDIVVPSGFRKKHVPYVLVFGVLVYVFFLYIRKSKSQPISEEKSTLSYSIIGSFQFYPEQSKLVKSATEISLSKKECELLEIFVAHPNQIIKRDDLTKKIWEDNGVFVGRSLDTYISKLRKILKDDDSIRITNAHGIGYKLEMD</sequence>
<evidence type="ECO:0000313" key="6">
    <source>
        <dbReference type="Proteomes" id="UP000321938"/>
    </source>
</evidence>
<proteinExistence type="predicted"/>
<gene>
    <name evidence="5" type="ORF">ES692_00925</name>
</gene>
<feature type="transmembrane region" description="Helical" evidence="3">
    <location>
        <begin position="159"/>
        <end position="177"/>
    </location>
</feature>
<comment type="caution">
    <text evidence="5">The sequence shown here is derived from an EMBL/GenBank/DDBJ whole genome shotgun (WGS) entry which is preliminary data.</text>
</comment>
<evidence type="ECO:0000256" key="1">
    <source>
        <dbReference type="ARBA" id="ARBA00023125"/>
    </source>
</evidence>
<evidence type="ECO:0000313" key="5">
    <source>
        <dbReference type="EMBL" id="TXE20382.1"/>
    </source>
</evidence>
<evidence type="ECO:0000259" key="4">
    <source>
        <dbReference type="PROSITE" id="PS51755"/>
    </source>
</evidence>
<dbReference type="Gene3D" id="1.10.10.10">
    <property type="entry name" value="Winged helix-like DNA-binding domain superfamily/Winged helix DNA-binding domain"/>
    <property type="match status" value="1"/>
</dbReference>
<keyword evidence="6" id="KW-1185">Reference proteome</keyword>
<dbReference type="RefSeq" id="WP_147230839.1">
    <property type="nucleotide sequence ID" value="NZ_VOSB01000001.1"/>
</dbReference>
<dbReference type="CDD" id="cd00383">
    <property type="entry name" value="trans_reg_C"/>
    <property type="match status" value="1"/>
</dbReference>
<dbReference type="GO" id="GO:0000160">
    <property type="term" value="P:phosphorelay signal transduction system"/>
    <property type="evidence" value="ECO:0007669"/>
    <property type="project" value="InterPro"/>
</dbReference>
<evidence type="ECO:0000256" key="2">
    <source>
        <dbReference type="PROSITE-ProRule" id="PRU01091"/>
    </source>
</evidence>
<dbReference type="OrthoDB" id="7556122at2"/>
<dbReference type="InterPro" id="IPR016032">
    <property type="entry name" value="Sig_transdc_resp-reg_C-effctor"/>
</dbReference>